<keyword evidence="3" id="KW-1185">Reference proteome</keyword>
<dbReference type="AlphaFoldDB" id="A0A7X6JZ60"/>
<dbReference type="EMBL" id="JAAZQQ010000002">
    <property type="protein sequence ID" value="NKX44473.1"/>
    <property type="molecule type" value="Genomic_DNA"/>
</dbReference>
<organism evidence="2 3">
    <name type="scientific">Roseicyclus persicicus</name>
    <dbReference type="NCBI Taxonomy" id="2650661"/>
    <lineage>
        <taxon>Bacteria</taxon>
        <taxon>Pseudomonadati</taxon>
        <taxon>Pseudomonadota</taxon>
        <taxon>Alphaproteobacteria</taxon>
        <taxon>Rhodobacterales</taxon>
        <taxon>Roseobacteraceae</taxon>
        <taxon>Roseicyclus</taxon>
    </lineage>
</organism>
<feature type="compositionally biased region" description="Basic residues" evidence="1">
    <location>
        <begin position="1"/>
        <end position="11"/>
    </location>
</feature>
<evidence type="ECO:0000313" key="2">
    <source>
        <dbReference type="EMBL" id="NKX44473.1"/>
    </source>
</evidence>
<sequence>MMEKPAKKKGTGTKAAKTPSAYKAREAEGKASTPNAQFRKTFGTAKDAPRKG</sequence>
<protein>
    <submittedName>
        <fullName evidence="2">Uncharacterized protein</fullName>
    </submittedName>
</protein>
<dbReference type="Proteomes" id="UP000526408">
    <property type="component" value="Unassembled WGS sequence"/>
</dbReference>
<comment type="caution">
    <text evidence="2">The sequence shown here is derived from an EMBL/GenBank/DDBJ whole genome shotgun (WGS) entry which is preliminary data.</text>
</comment>
<feature type="region of interest" description="Disordered" evidence="1">
    <location>
        <begin position="1"/>
        <end position="52"/>
    </location>
</feature>
<proteinExistence type="predicted"/>
<evidence type="ECO:0000313" key="3">
    <source>
        <dbReference type="Proteomes" id="UP000526408"/>
    </source>
</evidence>
<accession>A0A7X6JZ60</accession>
<name>A0A7X6JZ60_9RHOB</name>
<gene>
    <name evidence="2" type="ORF">HCU73_07710</name>
</gene>
<reference evidence="2 3" key="1">
    <citation type="submission" date="2020-04" db="EMBL/GenBank/DDBJ databases">
        <authorList>
            <person name="Yoon J."/>
        </authorList>
    </citation>
    <scope>NUCLEOTIDE SEQUENCE [LARGE SCALE GENOMIC DNA]</scope>
    <source>
        <strain evidence="2 3">KMU-115</strain>
    </source>
</reference>
<evidence type="ECO:0000256" key="1">
    <source>
        <dbReference type="SAM" id="MobiDB-lite"/>
    </source>
</evidence>